<evidence type="ECO:0000313" key="7">
    <source>
        <dbReference type="Proteomes" id="UP000824469"/>
    </source>
</evidence>
<feature type="domain" description="Poly(A) RNA polymerase mitochondrial-like central palm" evidence="5">
    <location>
        <begin position="15"/>
        <end position="113"/>
    </location>
</feature>
<dbReference type="Gene3D" id="1.10.1410.10">
    <property type="match status" value="1"/>
</dbReference>
<dbReference type="GO" id="GO:0031123">
    <property type="term" value="P:RNA 3'-end processing"/>
    <property type="evidence" value="ECO:0007669"/>
    <property type="project" value="TreeGrafter"/>
</dbReference>
<reference evidence="6 7" key="1">
    <citation type="journal article" date="2021" name="Nat. Plants">
        <title>The Taxus genome provides insights into paclitaxel biosynthesis.</title>
        <authorList>
            <person name="Xiong X."/>
            <person name="Gou J."/>
            <person name="Liao Q."/>
            <person name="Li Y."/>
            <person name="Zhou Q."/>
            <person name="Bi G."/>
            <person name="Li C."/>
            <person name="Du R."/>
            <person name="Wang X."/>
            <person name="Sun T."/>
            <person name="Guo L."/>
            <person name="Liang H."/>
            <person name="Lu P."/>
            <person name="Wu Y."/>
            <person name="Zhang Z."/>
            <person name="Ro D.K."/>
            <person name="Shang Y."/>
            <person name="Huang S."/>
            <person name="Yan J."/>
        </authorList>
    </citation>
    <scope>NUCLEOTIDE SEQUENCE [LARGE SCALE GENOMIC DNA]</scope>
    <source>
        <strain evidence="6">Ta-2019</strain>
    </source>
</reference>
<feature type="non-terminal residue" evidence="6">
    <location>
        <position position="1"/>
    </location>
</feature>
<dbReference type="Gene3D" id="3.30.460.10">
    <property type="entry name" value="Beta Polymerase, domain 2"/>
    <property type="match status" value="1"/>
</dbReference>
<dbReference type="GO" id="GO:0005730">
    <property type="term" value="C:nucleolus"/>
    <property type="evidence" value="ECO:0007669"/>
    <property type="project" value="TreeGrafter"/>
</dbReference>
<evidence type="ECO:0000313" key="6">
    <source>
        <dbReference type="EMBL" id="KAH9290632.1"/>
    </source>
</evidence>
<dbReference type="AlphaFoldDB" id="A0AA38C5T9"/>
<evidence type="ECO:0000256" key="2">
    <source>
        <dbReference type="ARBA" id="ARBA00022842"/>
    </source>
</evidence>
<dbReference type="GO" id="GO:0031499">
    <property type="term" value="C:TRAMP complex"/>
    <property type="evidence" value="ECO:0007669"/>
    <property type="project" value="TreeGrafter"/>
</dbReference>
<proteinExistence type="predicted"/>
<evidence type="ECO:0000256" key="1">
    <source>
        <dbReference type="ARBA" id="ARBA00022723"/>
    </source>
</evidence>
<dbReference type="InterPro" id="IPR043519">
    <property type="entry name" value="NT_sf"/>
</dbReference>
<dbReference type="PANTHER" id="PTHR23092:SF48">
    <property type="entry name" value="NUCLEOTIDYLTRANSFERASE FAMILY PROTEIN"/>
    <property type="match status" value="1"/>
</dbReference>
<dbReference type="InterPro" id="IPR045862">
    <property type="entry name" value="Trf4-like"/>
</dbReference>
<dbReference type="GO" id="GO:0003729">
    <property type="term" value="F:mRNA binding"/>
    <property type="evidence" value="ECO:0007669"/>
    <property type="project" value="TreeGrafter"/>
</dbReference>
<dbReference type="Proteomes" id="UP000824469">
    <property type="component" value="Unassembled WGS sequence"/>
</dbReference>
<comment type="caution">
    <text evidence="6">The sequence shown here is derived from an EMBL/GenBank/DDBJ whole genome shotgun (WGS) entry which is preliminary data.</text>
</comment>
<keyword evidence="1" id="KW-0479">Metal-binding</keyword>
<feature type="region of interest" description="Disordered" evidence="3">
    <location>
        <begin position="125"/>
        <end position="153"/>
    </location>
</feature>
<evidence type="ECO:0008006" key="8">
    <source>
        <dbReference type="Google" id="ProtNLM"/>
    </source>
</evidence>
<keyword evidence="7" id="KW-1185">Reference proteome</keyword>
<feature type="non-terminal residue" evidence="6">
    <location>
        <position position="373"/>
    </location>
</feature>
<dbReference type="PANTHER" id="PTHR23092">
    <property type="entry name" value="POLY(A) RNA POLYMERASE"/>
    <property type="match status" value="1"/>
</dbReference>
<accession>A0AA38C5T9</accession>
<dbReference type="GO" id="GO:0043634">
    <property type="term" value="P:polyadenylation-dependent ncRNA catabolic process"/>
    <property type="evidence" value="ECO:0007669"/>
    <property type="project" value="TreeGrafter"/>
</dbReference>
<dbReference type="Pfam" id="PF22600">
    <property type="entry name" value="MTPAP-like_central"/>
    <property type="match status" value="1"/>
</dbReference>
<feature type="domain" description="PAP-associated" evidence="4">
    <location>
        <begin position="262"/>
        <end position="313"/>
    </location>
</feature>
<dbReference type="GO" id="GO:0046872">
    <property type="term" value="F:metal ion binding"/>
    <property type="evidence" value="ECO:0007669"/>
    <property type="project" value="UniProtKB-KW"/>
</dbReference>
<keyword evidence="2" id="KW-0460">Magnesium</keyword>
<evidence type="ECO:0000256" key="3">
    <source>
        <dbReference type="SAM" id="MobiDB-lite"/>
    </source>
</evidence>
<organism evidence="6 7">
    <name type="scientific">Taxus chinensis</name>
    <name type="common">Chinese yew</name>
    <name type="synonym">Taxus wallichiana var. chinensis</name>
    <dbReference type="NCBI Taxonomy" id="29808"/>
    <lineage>
        <taxon>Eukaryota</taxon>
        <taxon>Viridiplantae</taxon>
        <taxon>Streptophyta</taxon>
        <taxon>Embryophyta</taxon>
        <taxon>Tracheophyta</taxon>
        <taxon>Spermatophyta</taxon>
        <taxon>Pinopsida</taxon>
        <taxon>Pinidae</taxon>
        <taxon>Conifers II</taxon>
        <taxon>Cupressales</taxon>
        <taxon>Taxaceae</taxon>
        <taxon>Taxus</taxon>
    </lineage>
</organism>
<dbReference type="SUPFAM" id="SSF81631">
    <property type="entry name" value="PAP/OAS1 substrate-binding domain"/>
    <property type="match status" value="1"/>
</dbReference>
<dbReference type="InterPro" id="IPR054708">
    <property type="entry name" value="MTPAP-like_central"/>
</dbReference>
<dbReference type="EMBL" id="JAHRHJ020003813">
    <property type="protein sequence ID" value="KAH9290632.1"/>
    <property type="molecule type" value="Genomic_DNA"/>
</dbReference>
<dbReference type="InterPro" id="IPR002058">
    <property type="entry name" value="PAP_assoc"/>
</dbReference>
<sequence>VASENLMRKPFINSALERVSRALQVLWPRSRTKIFGSIATGLALPTSDVDLVVCLPPVRNLEPIKEAGILEGRNGIKETCLQHATRYLADQEWVKNDSLKTIENTAIPIIMLVVKGLSQNCSKNEDQLSSRSIRNKPKEEKEEGIVPNASKPENFMHSVRSDATSCETKKTPWCSKDNRESVRLDISFESPSHTGLKTAGLVRELIGRFPAIVPMALILKQFLADRSLDHPYSGGLSSYCLVLLITRFLQHVHHAGRAINQNLGSLLMDFLYFFGCVFDPRQMRVSIYGNGMYVKRDRGQSIDPLHIDDPIDDPLHQANNVGRNCFRIHQCIKAFADAHYILEKELAHLVNVTDSSEEESGKFLSKIIPSIAG</sequence>
<dbReference type="GO" id="GO:1990817">
    <property type="term" value="F:poly(A) RNA polymerase activity"/>
    <property type="evidence" value="ECO:0007669"/>
    <property type="project" value="InterPro"/>
</dbReference>
<evidence type="ECO:0000259" key="5">
    <source>
        <dbReference type="Pfam" id="PF22600"/>
    </source>
</evidence>
<protein>
    <recommendedName>
        <fullName evidence="8">Polymerase nucleotidyl transferase domain-containing protein</fullName>
    </recommendedName>
</protein>
<evidence type="ECO:0000259" key="4">
    <source>
        <dbReference type="Pfam" id="PF03828"/>
    </source>
</evidence>
<name>A0AA38C5T9_TAXCH</name>
<dbReference type="Pfam" id="PF03828">
    <property type="entry name" value="PAP_assoc"/>
    <property type="match status" value="1"/>
</dbReference>
<gene>
    <name evidence="6" type="ORF">KI387_034749</name>
</gene>
<dbReference type="SUPFAM" id="SSF81301">
    <property type="entry name" value="Nucleotidyltransferase"/>
    <property type="match status" value="1"/>
</dbReference>